<dbReference type="PANTHER" id="PTHR43205:SF7">
    <property type="entry name" value="PROSTAGLANDIN REDUCTASE 1"/>
    <property type="match status" value="1"/>
</dbReference>
<feature type="domain" description="Enoyl reductase (ER)" evidence="2">
    <location>
        <begin position="17"/>
        <end position="336"/>
    </location>
</feature>
<dbReference type="Gene3D" id="3.40.50.720">
    <property type="entry name" value="NAD(P)-binding Rossmann-like Domain"/>
    <property type="match status" value="1"/>
</dbReference>
<dbReference type="AlphaFoldDB" id="A0A520LMQ8"/>
<evidence type="ECO:0000313" key="3">
    <source>
        <dbReference type="EMBL" id="RZO07321.1"/>
    </source>
</evidence>
<dbReference type="Pfam" id="PF16884">
    <property type="entry name" value="ADH_N_2"/>
    <property type="match status" value="1"/>
</dbReference>
<dbReference type="GO" id="GO:0016628">
    <property type="term" value="F:oxidoreductase activity, acting on the CH-CH group of donors, NAD or NADP as acceptor"/>
    <property type="evidence" value="ECO:0007669"/>
    <property type="project" value="InterPro"/>
</dbReference>
<dbReference type="SMART" id="SM00829">
    <property type="entry name" value="PKS_ER"/>
    <property type="match status" value="1"/>
</dbReference>
<accession>A0A520LMQ8</accession>
<comment type="caution">
    <text evidence="3">The sequence shown here is derived from an EMBL/GenBank/DDBJ whole genome shotgun (WGS) entry which is preliminary data.</text>
</comment>
<dbReference type="InterPro" id="IPR041694">
    <property type="entry name" value="ADH_N_2"/>
</dbReference>
<sequence length="341" mass="37728">MTKLKNLSITLKTRPNGMIDSENFSKKISEVETLKENQVLVKVLYLSLDPYMRGRMSEAKSYADPLQIGEIITAESAGIVIESKSTKYSVGEYVCCRSGWQEYFISNDKDPMTYKVDPKLVPLSTYLGVCGMTGRTAYFGLMKEASPSKGETLVVSAASGAVGSIVGQIGKKIGLNVIGIAGSDEKCNYVVDELNFDGCVNYKSAFFRDELASKLDSGVDIYFESVGGLVTETVTEFFNSGSRSPICGYISNYNAKDITKVKTPFHIFGAMKNPPKHKFFLVFDHYANFNEANEFLIGGVRSGELKYKEMIVEGLEKAPEYFKRLFTGSNFGKLIVKIAYQ</sequence>
<reference evidence="3 4" key="1">
    <citation type="submission" date="2019-02" db="EMBL/GenBank/DDBJ databases">
        <title>Prokaryotic population dynamics and viral predation in marine succession experiment using metagenomics: the confinement effect.</title>
        <authorList>
            <person name="Haro-Moreno J.M."/>
            <person name="Rodriguez-Valera F."/>
            <person name="Lopez-Perez M."/>
        </authorList>
    </citation>
    <scope>NUCLEOTIDE SEQUENCE [LARGE SCALE GENOMIC DNA]</scope>
    <source>
        <strain evidence="3">MED-G169</strain>
    </source>
</reference>
<dbReference type="InterPro" id="IPR045010">
    <property type="entry name" value="MDR_fam"/>
</dbReference>
<proteinExistence type="predicted"/>
<dbReference type="InterPro" id="IPR011032">
    <property type="entry name" value="GroES-like_sf"/>
</dbReference>
<evidence type="ECO:0000313" key="4">
    <source>
        <dbReference type="Proteomes" id="UP000318148"/>
    </source>
</evidence>
<dbReference type="InterPro" id="IPR020843">
    <property type="entry name" value="ER"/>
</dbReference>
<dbReference type="Gene3D" id="3.90.180.10">
    <property type="entry name" value="Medium-chain alcohol dehydrogenases, catalytic domain"/>
    <property type="match status" value="1"/>
</dbReference>
<evidence type="ECO:0000259" key="2">
    <source>
        <dbReference type="SMART" id="SM00829"/>
    </source>
</evidence>
<dbReference type="CDD" id="cd05288">
    <property type="entry name" value="PGDH"/>
    <property type="match status" value="1"/>
</dbReference>
<keyword evidence="1" id="KW-0560">Oxidoreductase</keyword>
<dbReference type="InterPro" id="IPR036291">
    <property type="entry name" value="NAD(P)-bd_dom_sf"/>
</dbReference>
<dbReference type="Proteomes" id="UP000318148">
    <property type="component" value="Unassembled WGS sequence"/>
</dbReference>
<dbReference type="Pfam" id="PF00107">
    <property type="entry name" value="ADH_zinc_N"/>
    <property type="match status" value="1"/>
</dbReference>
<dbReference type="FunFam" id="3.40.50.720:FF:000121">
    <property type="entry name" value="Prostaglandin reductase 2"/>
    <property type="match status" value="1"/>
</dbReference>
<evidence type="ECO:0000256" key="1">
    <source>
        <dbReference type="ARBA" id="ARBA00023002"/>
    </source>
</evidence>
<dbReference type="EMBL" id="SHBO01000013">
    <property type="protein sequence ID" value="RZO07321.1"/>
    <property type="molecule type" value="Genomic_DNA"/>
</dbReference>
<dbReference type="PANTHER" id="PTHR43205">
    <property type="entry name" value="PROSTAGLANDIN REDUCTASE"/>
    <property type="match status" value="1"/>
</dbReference>
<organism evidence="3 4">
    <name type="scientific">SAR92 clade bacterium</name>
    <dbReference type="NCBI Taxonomy" id="2315479"/>
    <lineage>
        <taxon>Bacteria</taxon>
        <taxon>Pseudomonadati</taxon>
        <taxon>Pseudomonadota</taxon>
        <taxon>Gammaproteobacteria</taxon>
        <taxon>Cellvibrionales</taxon>
        <taxon>Porticoccaceae</taxon>
        <taxon>SAR92 clade</taxon>
    </lineage>
</organism>
<gene>
    <name evidence="3" type="ORF">EVB02_01730</name>
</gene>
<protein>
    <submittedName>
        <fullName evidence="3">NADP-dependent oxidoreductase</fullName>
    </submittedName>
</protein>
<dbReference type="SUPFAM" id="SSF51735">
    <property type="entry name" value="NAD(P)-binding Rossmann-fold domains"/>
    <property type="match status" value="1"/>
</dbReference>
<dbReference type="InterPro" id="IPR013149">
    <property type="entry name" value="ADH-like_C"/>
</dbReference>
<name>A0A520LMQ8_9GAMM</name>
<dbReference type="SUPFAM" id="SSF50129">
    <property type="entry name" value="GroES-like"/>
    <property type="match status" value="1"/>
</dbReference>